<keyword evidence="2" id="KW-1185">Reference proteome</keyword>
<sequence>MQGSHLISTSFAVAFTLWIFPKGKIGVALRSVSCPAWVSNSLVLISQVSRHRQLQTGAPARQRGQLPRRLSRHWIFLS</sequence>
<gene>
    <name evidence="1" type="ORF">CKAH01_02392</name>
</gene>
<accession>A0AAD9XYH1</accession>
<evidence type="ECO:0000313" key="1">
    <source>
        <dbReference type="EMBL" id="KAK2730564.1"/>
    </source>
</evidence>
<dbReference type="AlphaFoldDB" id="A0AAD9XYH1"/>
<protein>
    <submittedName>
        <fullName evidence="1">Uncharacterized protein</fullName>
    </submittedName>
</protein>
<reference evidence="1" key="1">
    <citation type="submission" date="2023-02" db="EMBL/GenBank/DDBJ databases">
        <title>Colletotrichum kahawae CIFC_Que2 genome sequencing and assembly.</title>
        <authorList>
            <person name="Baroncelli R."/>
        </authorList>
    </citation>
    <scope>NUCLEOTIDE SEQUENCE</scope>
    <source>
        <strain evidence="1">CIFC_Que2</strain>
    </source>
</reference>
<name>A0AAD9XYH1_COLKA</name>
<dbReference type="Proteomes" id="UP001281614">
    <property type="component" value="Unassembled WGS sequence"/>
</dbReference>
<evidence type="ECO:0000313" key="2">
    <source>
        <dbReference type="Proteomes" id="UP001281614"/>
    </source>
</evidence>
<proteinExistence type="predicted"/>
<organism evidence="1 2">
    <name type="scientific">Colletotrichum kahawae</name>
    <name type="common">Coffee berry disease fungus</name>
    <dbReference type="NCBI Taxonomy" id="34407"/>
    <lineage>
        <taxon>Eukaryota</taxon>
        <taxon>Fungi</taxon>
        <taxon>Dikarya</taxon>
        <taxon>Ascomycota</taxon>
        <taxon>Pezizomycotina</taxon>
        <taxon>Sordariomycetes</taxon>
        <taxon>Hypocreomycetidae</taxon>
        <taxon>Glomerellales</taxon>
        <taxon>Glomerellaceae</taxon>
        <taxon>Colletotrichum</taxon>
        <taxon>Colletotrichum gloeosporioides species complex</taxon>
    </lineage>
</organism>
<comment type="caution">
    <text evidence="1">The sequence shown here is derived from an EMBL/GenBank/DDBJ whole genome shotgun (WGS) entry which is preliminary data.</text>
</comment>
<dbReference type="EMBL" id="VYYT01000665">
    <property type="protein sequence ID" value="KAK2730564.1"/>
    <property type="molecule type" value="Genomic_DNA"/>
</dbReference>